<dbReference type="PANTHER" id="PTHR20982">
    <property type="entry name" value="RIBOSOME RECYCLING FACTOR"/>
    <property type="match status" value="1"/>
</dbReference>
<dbReference type="InterPro" id="IPR023584">
    <property type="entry name" value="Ribosome_recyc_fac_dom"/>
</dbReference>
<dbReference type="Pfam" id="PF01765">
    <property type="entry name" value="RRF"/>
    <property type="match status" value="1"/>
</dbReference>
<dbReference type="PANTHER" id="PTHR20982:SF3">
    <property type="entry name" value="MITOCHONDRIAL RIBOSOME RECYCLING FACTOR PSEUDO 1"/>
    <property type="match status" value="1"/>
</dbReference>
<reference evidence="4 5" key="1">
    <citation type="submission" date="2017-07" db="EMBL/GenBank/DDBJ databases">
        <title>Mechanisms for carbon and nitrogen cycling indicate functional differentiation within the Candidate Phyla Radiation.</title>
        <authorList>
            <person name="Danczak R.E."/>
            <person name="Johnston M.D."/>
            <person name="Kenah C."/>
            <person name="Slattery M."/>
            <person name="Wrighton K.C."/>
            <person name="Wilkins M.J."/>
        </authorList>
    </citation>
    <scope>NUCLEOTIDE SEQUENCE [LARGE SCALE GENOMIC DNA]</scope>
    <source>
        <strain evidence="4">Licking1014_7</strain>
    </source>
</reference>
<proteinExistence type="inferred from homology"/>
<evidence type="ECO:0000256" key="1">
    <source>
        <dbReference type="ARBA" id="ARBA00005912"/>
    </source>
</evidence>
<accession>A0A554LIQ1</accession>
<gene>
    <name evidence="4" type="ORF">CEN89_656</name>
</gene>
<feature type="domain" description="Ribosome recycling factor" evidence="3">
    <location>
        <begin position="20"/>
        <end position="182"/>
    </location>
</feature>
<dbReference type="InterPro" id="IPR002661">
    <property type="entry name" value="Ribosome_recyc_fac"/>
</dbReference>
<evidence type="ECO:0000256" key="2">
    <source>
        <dbReference type="ARBA" id="ARBA00022917"/>
    </source>
</evidence>
<comment type="similarity">
    <text evidence="1">Belongs to the RRF family.</text>
</comment>
<evidence type="ECO:0000259" key="3">
    <source>
        <dbReference type="Pfam" id="PF01765"/>
    </source>
</evidence>
<name>A0A554LIQ1_9BACT</name>
<organism evidence="4 5">
    <name type="scientific">Candidatus Berkelbacteria bacterium Licking1014_7</name>
    <dbReference type="NCBI Taxonomy" id="2017147"/>
    <lineage>
        <taxon>Bacteria</taxon>
        <taxon>Candidatus Berkelbacteria</taxon>
    </lineage>
</organism>
<dbReference type="Gene3D" id="3.30.1360.40">
    <property type="match status" value="1"/>
</dbReference>
<dbReference type="SUPFAM" id="SSF55194">
    <property type="entry name" value="Ribosome recycling factor, RRF"/>
    <property type="match status" value="1"/>
</dbReference>
<comment type="caution">
    <text evidence="4">The sequence shown here is derived from an EMBL/GenBank/DDBJ whole genome shotgun (WGS) entry which is preliminary data.</text>
</comment>
<dbReference type="FunFam" id="3.30.1360.40:FF:000001">
    <property type="entry name" value="Ribosome-recycling factor"/>
    <property type="match status" value="1"/>
</dbReference>
<sequence>MLTKILENATIRMEQVVDIFKKEIAKLRTSRASAAMVEDILVEHYGSRQPLKTIATVTAPQANLIQIMPWDKSAISNIEIALGKTELGGRPQSDGNMIRMIILPMTGERREQLIKILRSQAEQARVTLRQAREEAWREIQDKEKTGDLTEDDKYQGKKELDKLTRKFYQQVDETVRSKEGEIGG</sequence>
<dbReference type="AlphaFoldDB" id="A0A554LIQ1"/>
<dbReference type="InterPro" id="IPR036191">
    <property type="entry name" value="RRF_sf"/>
</dbReference>
<dbReference type="GO" id="GO:0043023">
    <property type="term" value="F:ribosomal large subunit binding"/>
    <property type="evidence" value="ECO:0007669"/>
    <property type="project" value="TreeGrafter"/>
</dbReference>
<keyword evidence="2" id="KW-0648">Protein biosynthesis</keyword>
<dbReference type="NCBIfam" id="TIGR00496">
    <property type="entry name" value="frr"/>
    <property type="match status" value="1"/>
</dbReference>
<dbReference type="GO" id="GO:0006412">
    <property type="term" value="P:translation"/>
    <property type="evidence" value="ECO:0007669"/>
    <property type="project" value="UniProtKB-KW"/>
</dbReference>
<evidence type="ECO:0000313" key="5">
    <source>
        <dbReference type="Proteomes" id="UP000315689"/>
    </source>
</evidence>
<dbReference type="EMBL" id="VMGK01000023">
    <property type="protein sequence ID" value="TSC92519.1"/>
    <property type="molecule type" value="Genomic_DNA"/>
</dbReference>
<evidence type="ECO:0000313" key="4">
    <source>
        <dbReference type="EMBL" id="TSC92519.1"/>
    </source>
</evidence>
<protein>
    <submittedName>
        <fullName evidence="4">Ribosome recycling factor</fullName>
    </submittedName>
</protein>
<dbReference type="Proteomes" id="UP000315689">
    <property type="component" value="Unassembled WGS sequence"/>
</dbReference>
<dbReference type="Gene3D" id="1.10.132.20">
    <property type="entry name" value="Ribosome-recycling factor"/>
    <property type="match status" value="1"/>
</dbReference>